<dbReference type="GO" id="GO:0003960">
    <property type="term" value="F:quinone reductase (NADPH) activity"/>
    <property type="evidence" value="ECO:0007669"/>
    <property type="project" value="UniProtKB-EC"/>
</dbReference>
<dbReference type="EMBL" id="AP014854">
    <property type="protein sequence ID" value="BAS00542.1"/>
    <property type="molecule type" value="Genomic_DNA"/>
</dbReference>
<dbReference type="SMART" id="SM00829">
    <property type="entry name" value="PKS_ER"/>
    <property type="match status" value="1"/>
</dbReference>
<protein>
    <submittedName>
        <fullName evidence="4 5">Quinone oxidoreductase</fullName>
        <ecNumber evidence="5">1.6.5.5</ecNumber>
    </submittedName>
</protein>
<evidence type="ECO:0000313" key="6">
    <source>
        <dbReference type="Proteomes" id="UP000065734"/>
    </source>
</evidence>
<reference evidence="5" key="2">
    <citation type="submission" date="2015-11" db="EMBL/GenBank/DDBJ databases">
        <authorList>
            <person name="Zhang Y."/>
            <person name="Guo Z."/>
        </authorList>
    </citation>
    <scope>NUCLEOTIDE SEQUENCE</scope>
    <source>
        <strain evidence="5">1</strain>
    </source>
</reference>
<name>A0A0H5BJB5_BLAVI</name>
<dbReference type="EC" id="1.6.5.5" evidence="5"/>
<dbReference type="InterPro" id="IPR020843">
    <property type="entry name" value="ER"/>
</dbReference>
<dbReference type="OrthoDB" id="9805883at2"/>
<dbReference type="RefSeq" id="WP_055037330.1">
    <property type="nucleotide sequence ID" value="NZ_AP014854.2"/>
</dbReference>
<dbReference type="InterPro" id="IPR047618">
    <property type="entry name" value="QOR-like"/>
</dbReference>
<dbReference type="NCBIfam" id="NF008024">
    <property type="entry name" value="PRK10754.1"/>
    <property type="match status" value="1"/>
</dbReference>
<dbReference type="InterPro" id="IPR013149">
    <property type="entry name" value="ADH-like_C"/>
</dbReference>
<evidence type="ECO:0000313" key="4">
    <source>
        <dbReference type="EMBL" id="BAS00542.1"/>
    </source>
</evidence>
<dbReference type="FunFam" id="3.40.50.720:FF:000053">
    <property type="entry name" value="Quinone oxidoreductase 1"/>
    <property type="match status" value="1"/>
</dbReference>
<organism evidence="5 6">
    <name type="scientific">Blastochloris viridis</name>
    <name type="common">Rhodopseudomonas viridis</name>
    <dbReference type="NCBI Taxonomy" id="1079"/>
    <lineage>
        <taxon>Bacteria</taxon>
        <taxon>Pseudomonadati</taxon>
        <taxon>Pseudomonadota</taxon>
        <taxon>Alphaproteobacteria</taxon>
        <taxon>Hyphomicrobiales</taxon>
        <taxon>Blastochloridaceae</taxon>
        <taxon>Blastochloris</taxon>
    </lineage>
</organism>
<dbReference type="CDD" id="cd05286">
    <property type="entry name" value="QOR2"/>
    <property type="match status" value="1"/>
</dbReference>
<dbReference type="Gene3D" id="3.40.50.720">
    <property type="entry name" value="NAD(P)-binding Rossmann-like Domain"/>
    <property type="match status" value="1"/>
</dbReference>
<sequence length="325" mass="34148">MTRVVRVHRFGGPEVLTIEGVEVGDPGAGEARVRHTAIGLNFVDTYYRSGLYQPAGGLPFVVGGEGAGVVEAVGPGVTEVKPGDRVGYVVNSGAYSEARLVPAERLIKLPDDIDDRTAAAALLKGMTAAFLLKRTFKVGPGHTILFHAAAGGVGLIACNWAAHLGATVIGTVGSRDKAELAKAHGCHHVILYREEDFVARVAEITSGANCDVVYDSVGKATFPGSLDCIKPFGLFVSFGNASGPVDAFNLVMLSQRGSLYATRPSLFAHIAKRADLEAVSADLFDAIRTGVVTIEVNQTFPLAEARRAHEALEGRETTGATLLIP</sequence>
<dbReference type="PATRIC" id="fig|1079.6.peg.1860"/>
<reference evidence="6" key="3">
    <citation type="journal article" date="2016" name="Genome Announc.">
        <title>Revised genome sequence of the purple photosynthetic bacterium Blastochloris viridis.</title>
        <authorList>
            <person name="Liu L.N."/>
            <person name="Faulkner M."/>
            <person name="Liu X."/>
            <person name="Huang F."/>
            <person name="Darby A.C."/>
            <person name="Hall N."/>
        </authorList>
    </citation>
    <scope>NUCLEOTIDE SEQUENCE [LARGE SCALE GENOMIC DNA]</scope>
    <source>
        <strain evidence="6">ATCC 19567 / DSM 133 / F</strain>
    </source>
</reference>
<dbReference type="SUPFAM" id="SSF50129">
    <property type="entry name" value="GroES-like"/>
    <property type="match status" value="1"/>
</dbReference>
<dbReference type="GO" id="GO:0005829">
    <property type="term" value="C:cytosol"/>
    <property type="evidence" value="ECO:0007669"/>
    <property type="project" value="TreeGrafter"/>
</dbReference>
<dbReference type="Pfam" id="PF08240">
    <property type="entry name" value="ADH_N"/>
    <property type="match status" value="1"/>
</dbReference>
<dbReference type="AlphaFoldDB" id="A0A0H5BJB5"/>
<dbReference type="InterPro" id="IPR036291">
    <property type="entry name" value="NAD(P)-bd_dom_sf"/>
</dbReference>
<feature type="domain" description="Enoyl reductase (ER)" evidence="3">
    <location>
        <begin position="11"/>
        <end position="323"/>
    </location>
</feature>
<dbReference type="Pfam" id="PF00107">
    <property type="entry name" value="ADH_zinc_N"/>
    <property type="match status" value="1"/>
</dbReference>
<evidence type="ECO:0000313" key="5">
    <source>
        <dbReference type="EMBL" id="CUU42233.1"/>
    </source>
</evidence>
<dbReference type="Gene3D" id="3.90.180.10">
    <property type="entry name" value="Medium-chain alcohol dehydrogenases, catalytic domain"/>
    <property type="match status" value="1"/>
</dbReference>
<keyword evidence="2 5" id="KW-0560">Oxidoreductase</keyword>
<dbReference type="InterPro" id="IPR011032">
    <property type="entry name" value="GroES-like_sf"/>
</dbReference>
<keyword evidence="1" id="KW-0521">NADP</keyword>
<dbReference type="SUPFAM" id="SSF51735">
    <property type="entry name" value="NAD(P)-binding Rossmann-fold domains"/>
    <property type="match status" value="1"/>
</dbReference>
<dbReference type="PANTHER" id="PTHR48106">
    <property type="entry name" value="QUINONE OXIDOREDUCTASE PIG3-RELATED"/>
    <property type="match status" value="1"/>
</dbReference>
<dbReference type="STRING" id="1079.BVIR_1796"/>
<accession>A0A0H5BJB5</accession>
<dbReference type="KEGG" id="bvr:BVIR_1796"/>
<dbReference type="GO" id="GO:0035925">
    <property type="term" value="F:mRNA 3'-UTR AU-rich region binding"/>
    <property type="evidence" value="ECO:0007669"/>
    <property type="project" value="TreeGrafter"/>
</dbReference>
<evidence type="ECO:0000256" key="1">
    <source>
        <dbReference type="ARBA" id="ARBA00022857"/>
    </source>
</evidence>
<gene>
    <name evidence="5" type="primary">qorA_2</name>
    <name evidence="4" type="ORF">BV133_2948</name>
    <name evidence="5" type="ORF">BVIRIDIS_12410</name>
</gene>
<reference evidence="4" key="1">
    <citation type="journal article" date="2015" name="Genome Announc.">
        <title>Complete Genome Sequence of the Bacteriochlorophyll b-Producing Photosynthetic Bacterium Blastochloris viridis.</title>
        <authorList>
            <person name="Tsukatani Y."/>
            <person name="Hirose Y."/>
            <person name="Harada J."/>
            <person name="Misawa N."/>
            <person name="Mori K."/>
            <person name="Inoue K."/>
            <person name="Tamiaki H."/>
        </authorList>
    </citation>
    <scope>NUCLEOTIDE SEQUENCE [LARGE SCALE GENOMIC DNA]</scope>
    <source>
        <strain evidence="4">DSM 133</strain>
    </source>
</reference>
<dbReference type="Proteomes" id="UP000065734">
    <property type="component" value="Chromosome I"/>
</dbReference>
<dbReference type="PANTHER" id="PTHR48106:SF13">
    <property type="entry name" value="QUINONE OXIDOREDUCTASE-RELATED"/>
    <property type="match status" value="1"/>
</dbReference>
<dbReference type="InterPro" id="IPR013154">
    <property type="entry name" value="ADH-like_N"/>
</dbReference>
<dbReference type="GO" id="GO:0070402">
    <property type="term" value="F:NADPH binding"/>
    <property type="evidence" value="ECO:0007669"/>
    <property type="project" value="TreeGrafter"/>
</dbReference>
<proteinExistence type="predicted"/>
<evidence type="ECO:0000256" key="2">
    <source>
        <dbReference type="ARBA" id="ARBA00023002"/>
    </source>
</evidence>
<dbReference type="EMBL" id="LN907867">
    <property type="protein sequence ID" value="CUU42233.1"/>
    <property type="molecule type" value="Genomic_DNA"/>
</dbReference>
<keyword evidence="6" id="KW-1185">Reference proteome</keyword>
<evidence type="ECO:0000259" key="3">
    <source>
        <dbReference type="SMART" id="SM00829"/>
    </source>
</evidence>